<gene>
    <name evidence="2" type="ORF">LRAMOSA09060</name>
</gene>
<dbReference type="OrthoDB" id="542013at2759"/>
<dbReference type="InterPro" id="IPR002347">
    <property type="entry name" value="SDR_fam"/>
</dbReference>
<dbReference type="SUPFAM" id="SSF51735">
    <property type="entry name" value="NAD(P)-binding Rossmann-fold domains"/>
    <property type="match status" value="1"/>
</dbReference>
<dbReference type="AlphaFoldDB" id="A0A077WIW2"/>
<dbReference type="PANTHER" id="PTHR43157">
    <property type="entry name" value="PHOSPHATIDYLINOSITOL-GLYCAN BIOSYNTHESIS CLASS F PROTEIN-RELATED"/>
    <property type="match status" value="1"/>
</dbReference>
<keyword evidence="1" id="KW-0560">Oxidoreductase</keyword>
<evidence type="ECO:0000256" key="1">
    <source>
        <dbReference type="ARBA" id="ARBA00023002"/>
    </source>
</evidence>
<name>A0A077WIW2_9FUNG</name>
<reference evidence="2" key="1">
    <citation type="journal article" date="2014" name="Genome Announc.">
        <title>De novo whole-genome sequence and genome annotation of Lichtheimia ramosa.</title>
        <authorList>
            <person name="Linde J."/>
            <person name="Schwartze V."/>
            <person name="Binder U."/>
            <person name="Lass-Florl C."/>
            <person name="Voigt K."/>
            <person name="Horn F."/>
        </authorList>
    </citation>
    <scope>NUCLEOTIDE SEQUENCE</scope>
    <source>
        <strain evidence="2">JMRC FSU:6197</strain>
    </source>
</reference>
<sequence>MEIPAKTILITGATSGLGQCAASKFLKQGHTVIMTGRDESKLQQAKHWIQHHASSLNKLFTVVMDQDNVDSLKQAVATLKSMDLGQLDIVIHNAGGLQAERETIQHVEKTIFVNAVAPWYLTLQLIPLMKEQGRILFVTSSLHDPDAHGGGKDKEDKVDVMLRNPDFDNLDGHVWWESMPFYRISKLAQLWLMYLLAERYPHLSINAFCPGFVPTTLLNRHSSLPIRLLMRHVLSWMSFATSEDDAADSYVYYATVDQFNKMTGKYLKKKQVTESSKASKDMAKARQFWNIACDICQLSHHRLE</sequence>
<dbReference type="Gene3D" id="3.40.50.720">
    <property type="entry name" value="NAD(P)-binding Rossmann-like Domain"/>
    <property type="match status" value="1"/>
</dbReference>
<protein>
    <submittedName>
        <fullName evidence="2">Uncharacterized protein</fullName>
    </submittedName>
</protein>
<proteinExistence type="predicted"/>
<dbReference type="GO" id="GO:0016491">
    <property type="term" value="F:oxidoreductase activity"/>
    <property type="evidence" value="ECO:0007669"/>
    <property type="project" value="UniProtKB-KW"/>
</dbReference>
<dbReference type="PANTHER" id="PTHR43157:SF31">
    <property type="entry name" value="PHOSPHATIDYLINOSITOL-GLYCAN BIOSYNTHESIS CLASS F PROTEIN"/>
    <property type="match status" value="1"/>
</dbReference>
<dbReference type="PRINTS" id="PR00081">
    <property type="entry name" value="GDHRDH"/>
</dbReference>
<dbReference type="InterPro" id="IPR036291">
    <property type="entry name" value="NAD(P)-bd_dom_sf"/>
</dbReference>
<dbReference type="Pfam" id="PF00106">
    <property type="entry name" value="adh_short"/>
    <property type="match status" value="1"/>
</dbReference>
<evidence type="ECO:0000313" key="2">
    <source>
        <dbReference type="EMBL" id="CDS06532.1"/>
    </source>
</evidence>
<organism evidence="2">
    <name type="scientific">Lichtheimia ramosa</name>
    <dbReference type="NCBI Taxonomy" id="688394"/>
    <lineage>
        <taxon>Eukaryota</taxon>
        <taxon>Fungi</taxon>
        <taxon>Fungi incertae sedis</taxon>
        <taxon>Mucoromycota</taxon>
        <taxon>Mucoromycotina</taxon>
        <taxon>Mucoromycetes</taxon>
        <taxon>Mucorales</taxon>
        <taxon>Lichtheimiaceae</taxon>
        <taxon>Lichtheimia</taxon>
    </lineage>
</organism>
<dbReference type="EMBL" id="LK023320">
    <property type="protein sequence ID" value="CDS06532.1"/>
    <property type="molecule type" value="Genomic_DNA"/>
</dbReference>
<accession>A0A077WIW2</accession>